<gene>
    <name evidence="2" type="ORF">NCGR_LOCUS6994</name>
</gene>
<dbReference type="EMBL" id="CAJGYO010000002">
    <property type="protein sequence ID" value="CAD6210959.1"/>
    <property type="molecule type" value="Genomic_DNA"/>
</dbReference>
<accession>A0A811MT52</accession>
<dbReference type="AlphaFoldDB" id="A0A811MT52"/>
<evidence type="ECO:0000256" key="1">
    <source>
        <dbReference type="SAM" id="MobiDB-lite"/>
    </source>
</evidence>
<protein>
    <submittedName>
        <fullName evidence="2">Uncharacterized protein</fullName>
    </submittedName>
</protein>
<evidence type="ECO:0000313" key="2">
    <source>
        <dbReference type="EMBL" id="CAD6210959.1"/>
    </source>
</evidence>
<proteinExistence type="predicted"/>
<keyword evidence="3" id="KW-1185">Reference proteome</keyword>
<name>A0A811MT52_9POAL</name>
<reference evidence="2" key="1">
    <citation type="submission" date="2020-10" db="EMBL/GenBank/DDBJ databases">
        <authorList>
            <person name="Han B."/>
            <person name="Lu T."/>
            <person name="Zhao Q."/>
            <person name="Huang X."/>
            <person name="Zhao Y."/>
        </authorList>
    </citation>
    <scope>NUCLEOTIDE SEQUENCE</scope>
</reference>
<organism evidence="2 3">
    <name type="scientific">Miscanthus lutarioriparius</name>
    <dbReference type="NCBI Taxonomy" id="422564"/>
    <lineage>
        <taxon>Eukaryota</taxon>
        <taxon>Viridiplantae</taxon>
        <taxon>Streptophyta</taxon>
        <taxon>Embryophyta</taxon>
        <taxon>Tracheophyta</taxon>
        <taxon>Spermatophyta</taxon>
        <taxon>Magnoliopsida</taxon>
        <taxon>Liliopsida</taxon>
        <taxon>Poales</taxon>
        <taxon>Poaceae</taxon>
        <taxon>PACMAD clade</taxon>
        <taxon>Panicoideae</taxon>
        <taxon>Andropogonodae</taxon>
        <taxon>Andropogoneae</taxon>
        <taxon>Saccharinae</taxon>
        <taxon>Miscanthus</taxon>
    </lineage>
</organism>
<feature type="compositionally biased region" description="Gly residues" evidence="1">
    <location>
        <begin position="56"/>
        <end position="65"/>
    </location>
</feature>
<evidence type="ECO:0000313" key="3">
    <source>
        <dbReference type="Proteomes" id="UP000604825"/>
    </source>
</evidence>
<sequence>MGNASGRQEDAAAVDGDGADVEDGGGDSSVRSSERSFPPYGSGGANHVRRACSVGVVGGGGGAGSPPGSPGHSLSPRMFVPQVRSRDPAPLCRFACSFG</sequence>
<feature type="region of interest" description="Disordered" evidence="1">
    <location>
        <begin position="1"/>
        <end position="77"/>
    </location>
</feature>
<comment type="caution">
    <text evidence="2">The sequence shown here is derived from an EMBL/GenBank/DDBJ whole genome shotgun (WGS) entry which is preliminary data.</text>
</comment>
<dbReference type="Proteomes" id="UP000604825">
    <property type="component" value="Unassembled WGS sequence"/>
</dbReference>